<evidence type="ECO:0000313" key="8">
    <source>
        <dbReference type="EMBL" id="KAL3645916.1"/>
    </source>
</evidence>
<feature type="transmembrane region" description="Helical" evidence="7">
    <location>
        <begin position="493"/>
        <end position="515"/>
    </location>
</feature>
<feature type="transmembrane region" description="Helical" evidence="7">
    <location>
        <begin position="542"/>
        <end position="565"/>
    </location>
</feature>
<dbReference type="PANTHER" id="PTHR11654">
    <property type="entry name" value="OLIGOPEPTIDE TRANSPORTER-RELATED"/>
    <property type="match status" value="1"/>
</dbReference>
<evidence type="ECO:0000256" key="5">
    <source>
        <dbReference type="ARBA" id="ARBA00023136"/>
    </source>
</evidence>
<evidence type="ECO:0000256" key="1">
    <source>
        <dbReference type="ARBA" id="ARBA00004141"/>
    </source>
</evidence>
<evidence type="ECO:0000256" key="2">
    <source>
        <dbReference type="ARBA" id="ARBA00005982"/>
    </source>
</evidence>
<evidence type="ECO:0000256" key="6">
    <source>
        <dbReference type="ARBA" id="ARBA00044504"/>
    </source>
</evidence>
<evidence type="ECO:0000256" key="3">
    <source>
        <dbReference type="ARBA" id="ARBA00022692"/>
    </source>
</evidence>
<dbReference type="Pfam" id="PF00854">
    <property type="entry name" value="PTR2"/>
    <property type="match status" value="1"/>
</dbReference>
<keyword evidence="4 7" id="KW-1133">Transmembrane helix</keyword>
<dbReference type="InterPro" id="IPR036259">
    <property type="entry name" value="MFS_trans_sf"/>
</dbReference>
<feature type="transmembrane region" description="Helical" evidence="7">
    <location>
        <begin position="217"/>
        <end position="236"/>
    </location>
</feature>
<accession>A0ABD3DVX6</accession>
<dbReference type="InterPro" id="IPR018456">
    <property type="entry name" value="PTR2_symporter_CS"/>
</dbReference>
<keyword evidence="3 7" id="KW-0812">Transmembrane</keyword>
<evidence type="ECO:0000313" key="9">
    <source>
        <dbReference type="Proteomes" id="UP001632038"/>
    </source>
</evidence>
<dbReference type="AlphaFoldDB" id="A0ABD3DVX6"/>
<comment type="caution">
    <text evidence="8">The sequence shown here is derived from an EMBL/GenBank/DDBJ whole genome shotgun (WGS) entry which is preliminary data.</text>
</comment>
<keyword evidence="9" id="KW-1185">Reference proteome</keyword>
<dbReference type="PROSITE" id="PS01022">
    <property type="entry name" value="PTR2_1"/>
    <property type="match status" value="1"/>
</dbReference>
<feature type="transmembrane region" description="Helical" evidence="7">
    <location>
        <begin position="419"/>
        <end position="441"/>
    </location>
</feature>
<feature type="transmembrane region" description="Helical" evidence="7">
    <location>
        <begin position="74"/>
        <end position="92"/>
    </location>
</feature>
<proteinExistence type="inferred from homology"/>
<dbReference type="Gene3D" id="1.20.1250.20">
    <property type="entry name" value="MFS general substrate transporter like domains"/>
    <property type="match status" value="1"/>
</dbReference>
<dbReference type="CDD" id="cd17416">
    <property type="entry name" value="MFS_NPF1_2"/>
    <property type="match status" value="1"/>
</dbReference>
<protein>
    <submittedName>
        <fullName evidence="8">Uncharacterized protein</fullName>
    </submittedName>
</protein>
<reference evidence="9" key="1">
    <citation type="journal article" date="2024" name="IScience">
        <title>Strigolactones Initiate the Formation of Haustorium-like Structures in Castilleja.</title>
        <authorList>
            <person name="Buerger M."/>
            <person name="Peterson D."/>
            <person name="Chory J."/>
        </authorList>
    </citation>
    <scope>NUCLEOTIDE SEQUENCE [LARGE SCALE GENOMIC DNA]</scope>
</reference>
<gene>
    <name evidence="8" type="ORF">CASFOL_011096</name>
</gene>
<dbReference type="GO" id="GO:0016020">
    <property type="term" value="C:membrane"/>
    <property type="evidence" value="ECO:0007669"/>
    <property type="project" value="UniProtKB-SubCell"/>
</dbReference>
<feature type="transmembrane region" description="Helical" evidence="7">
    <location>
        <begin position="336"/>
        <end position="358"/>
    </location>
</feature>
<feature type="transmembrane region" description="Helical" evidence="7">
    <location>
        <begin position="453"/>
        <end position="472"/>
    </location>
</feature>
<evidence type="ECO:0000256" key="7">
    <source>
        <dbReference type="SAM" id="Phobius"/>
    </source>
</evidence>
<dbReference type="SUPFAM" id="SSF103473">
    <property type="entry name" value="MFS general substrate transporter"/>
    <property type="match status" value="1"/>
</dbReference>
<organism evidence="8 9">
    <name type="scientific">Castilleja foliolosa</name>
    <dbReference type="NCBI Taxonomy" id="1961234"/>
    <lineage>
        <taxon>Eukaryota</taxon>
        <taxon>Viridiplantae</taxon>
        <taxon>Streptophyta</taxon>
        <taxon>Embryophyta</taxon>
        <taxon>Tracheophyta</taxon>
        <taxon>Spermatophyta</taxon>
        <taxon>Magnoliopsida</taxon>
        <taxon>eudicotyledons</taxon>
        <taxon>Gunneridae</taxon>
        <taxon>Pentapetalae</taxon>
        <taxon>asterids</taxon>
        <taxon>lamiids</taxon>
        <taxon>Lamiales</taxon>
        <taxon>Orobanchaceae</taxon>
        <taxon>Pedicularideae</taxon>
        <taxon>Castillejinae</taxon>
        <taxon>Castilleja</taxon>
    </lineage>
</organism>
<comment type="similarity">
    <text evidence="2">Belongs to the major facilitator superfamily. Proton-dependent oligopeptide transporter (POT/PTR) (TC 2.A.17) family.</text>
</comment>
<evidence type="ECO:0000256" key="4">
    <source>
        <dbReference type="ARBA" id="ARBA00022989"/>
    </source>
</evidence>
<sequence length="580" mass="64101">MENSMGEKITMEETVTPLLKEDQDSNAKGGFTTLPFIIGNESLEKMATYGVSPNMTLYLMKEYHMGMSSASTVLFLWSSATNFMPLVGAVLADSFLGRFYTIGFGSTICLMGMIILWLTTIIPQAKPPLCDQSISTCITPTIFQFMFLFTSFVLISIGAGGIRSSSLAFGANQLEKGDFKKQSGVKESYFNWYYATNTISIVIALTCVVYIQDNMGWVIGFAVPAGLMFIGVVLFFSASASYVRVKSESSLLTGFAQVVVAWFRNRHVKLSDGVSYIWHCKNGSGLVSPSPNLRFLNKACVIRDPNKDLTADGTAKDPWSLCTVDQVEELKALVRIIPIWSTGMIMSINISQNSFPLLQAVSMDRHITSSFTIPPASFNTFTVIAVILWITIYDRIFLPLASRVKKKPVRISPRRRMGIGIFLSFLAMMVSALVEAIRRAFAVHEGNMGPPLVSSHISALWLVPQYCLNGFAEASNVIAQNEFYFSELPRSMSSIALTLNGIGGALANLIASFIMNMVDNISKAGGKESWISSDINKGHYDYYYLVLAGLSMCNMLYFLVCSRAYGPLKEDTKMREEEDE</sequence>
<feature type="transmembrane region" description="Helical" evidence="7">
    <location>
        <begin position="142"/>
        <end position="171"/>
    </location>
</feature>
<dbReference type="InterPro" id="IPR000109">
    <property type="entry name" value="POT_fam"/>
</dbReference>
<comment type="subcellular location">
    <subcellularLocation>
        <location evidence="1">Membrane</location>
        <topology evidence="1">Multi-pass membrane protein</topology>
    </subcellularLocation>
</comment>
<dbReference type="EMBL" id="JAVIJP010000013">
    <property type="protein sequence ID" value="KAL3645916.1"/>
    <property type="molecule type" value="Genomic_DNA"/>
</dbReference>
<keyword evidence="5 7" id="KW-0472">Membrane</keyword>
<feature type="transmembrane region" description="Helical" evidence="7">
    <location>
        <begin position="99"/>
        <end position="122"/>
    </location>
</feature>
<comment type="similarity">
    <text evidence="6">Belongs to the major facilitator superfamily. Phosphate:H(+) symporter (TC 2.A.1.9) family.</text>
</comment>
<feature type="transmembrane region" description="Helical" evidence="7">
    <location>
        <begin position="378"/>
        <end position="398"/>
    </location>
</feature>
<feature type="transmembrane region" description="Helical" evidence="7">
    <location>
        <begin position="192"/>
        <end position="211"/>
    </location>
</feature>
<dbReference type="Proteomes" id="UP001632038">
    <property type="component" value="Unassembled WGS sequence"/>
</dbReference>
<name>A0ABD3DVX6_9LAMI</name>